<comment type="caution">
    <text evidence="2">The sequence shown here is derived from an EMBL/GenBank/DDBJ whole genome shotgun (WGS) entry which is preliminary data.</text>
</comment>
<keyword evidence="3" id="KW-1185">Reference proteome</keyword>
<organism evidence="2 3">
    <name type="scientific">Thalassiosira oceanica</name>
    <name type="common">Marine diatom</name>
    <dbReference type="NCBI Taxonomy" id="159749"/>
    <lineage>
        <taxon>Eukaryota</taxon>
        <taxon>Sar</taxon>
        <taxon>Stramenopiles</taxon>
        <taxon>Ochrophyta</taxon>
        <taxon>Bacillariophyta</taxon>
        <taxon>Coscinodiscophyceae</taxon>
        <taxon>Thalassiosirophycidae</taxon>
        <taxon>Thalassiosirales</taxon>
        <taxon>Thalassiosiraceae</taxon>
        <taxon>Thalassiosira</taxon>
    </lineage>
</organism>
<proteinExistence type="predicted"/>
<feature type="region of interest" description="Disordered" evidence="1">
    <location>
        <begin position="352"/>
        <end position="373"/>
    </location>
</feature>
<feature type="non-terminal residue" evidence="2">
    <location>
        <position position="1"/>
    </location>
</feature>
<feature type="compositionally biased region" description="Basic and acidic residues" evidence="1">
    <location>
        <begin position="124"/>
        <end position="139"/>
    </location>
</feature>
<feature type="compositionally biased region" description="Basic residues" evidence="1">
    <location>
        <begin position="23"/>
        <end position="34"/>
    </location>
</feature>
<sequence length="658" mass="69467">SGSAETSAGTPSRNAKPAEHRVSHLPRRRMRSKRALPQSAGSTASATAGTPGAAAARPAPRRGTAGGSCRRSTTRTTPAPRRSSGSRGTWRGSSGRGAWGADAGRTSPRAGRRGSEPPHPPRGTIEDSKHTAEDAKHWDGLAAELWEAAGPAACDEASAISSRTSASEGSAGLLDRAFARRRRFGRSASGDGGSAGSLRSPRGERPGAKAGGELIGDKPEAATVPVVTPDRQPGKQAENRDGSVSSRRGPTCLRSGKVEMRCFRQTSEGRRQYAVPLLLQLWDVPLADDFDSSDEEDPIREKAANGDSAGEIAGMFRFAQHVTLCPDPAGGADLDGLVSDLASLIDETAPDRVHNLNDSAADDESSDGTERDLAADEAADLSLGHALQCALNLAAAETDCRLPVFGVWRPNGPSLLGESRRPDGRDEFHDSLEHGDGEGPEPPALVALRPPAVCGRLRADGGHALSCALHALPVGPAPRHLSTVNGLSRALVGRCGGGGIWGRDSPRRASRGRGTSTRGGATTAAGRGAIRRPVNLRDRIPRKMKTALWRSTVSGAGRRPSRYFVRRRRRRSSSRTSGALSRARCFRYGPPSRGARTVQRQQRRRRASRDHAGPPPQDPLGRTVLAVQAPRRRAGVPDGTPRPPLPVGLVRRVGALRP</sequence>
<gene>
    <name evidence="2" type="ORF">THAOC_04776</name>
</gene>
<dbReference type="EMBL" id="AGNL01004368">
    <property type="protein sequence ID" value="EJK73589.1"/>
    <property type="molecule type" value="Genomic_DNA"/>
</dbReference>
<accession>K0T938</accession>
<dbReference type="AlphaFoldDB" id="K0T938"/>
<name>K0T938_THAOC</name>
<feature type="compositionally biased region" description="Polar residues" evidence="1">
    <location>
        <begin position="1"/>
        <end position="13"/>
    </location>
</feature>
<dbReference type="Proteomes" id="UP000266841">
    <property type="component" value="Unassembled WGS sequence"/>
</dbReference>
<feature type="region of interest" description="Disordered" evidence="1">
    <location>
        <begin position="412"/>
        <end position="444"/>
    </location>
</feature>
<feature type="region of interest" description="Disordered" evidence="1">
    <location>
        <begin position="1"/>
        <end position="144"/>
    </location>
</feature>
<feature type="compositionally biased region" description="Basic and acidic residues" evidence="1">
    <location>
        <begin position="418"/>
        <end position="437"/>
    </location>
</feature>
<evidence type="ECO:0000313" key="3">
    <source>
        <dbReference type="Proteomes" id="UP000266841"/>
    </source>
</evidence>
<evidence type="ECO:0000256" key="1">
    <source>
        <dbReference type="SAM" id="MobiDB-lite"/>
    </source>
</evidence>
<evidence type="ECO:0000313" key="2">
    <source>
        <dbReference type="EMBL" id="EJK73589.1"/>
    </source>
</evidence>
<feature type="compositionally biased region" description="Low complexity" evidence="1">
    <location>
        <begin position="512"/>
        <end position="528"/>
    </location>
</feature>
<feature type="region of interest" description="Disordered" evidence="1">
    <location>
        <begin position="501"/>
        <end position="648"/>
    </location>
</feature>
<feature type="compositionally biased region" description="Low complexity" evidence="1">
    <location>
        <begin position="39"/>
        <end position="93"/>
    </location>
</feature>
<feature type="compositionally biased region" description="Basic residues" evidence="1">
    <location>
        <begin position="559"/>
        <end position="573"/>
    </location>
</feature>
<feature type="compositionally biased region" description="Low complexity" evidence="1">
    <location>
        <begin position="574"/>
        <end position="583"/>
    </location>
</feature>
<reference evidence="2 3" key="1">
    <citation type="journal article" date="2012" name="Genome Biol.">
        <title>Genome and low-iron response of an oceanic diatom adapted to chronic iron limitation.</title>
        <authorList>
            <person name="Lommer M."/>
            <person name="Specht M."/>
            <person name="Roy A.S."/>
            <person name="Kraemer L."/>
            <person name="Andreson R."/>
            <person name="Gutowska M.A."/>
            <person name="Wolf J."/>
            <person name="Bergner S.V."/>
            <person name="Schilhabel M.B."/>
            <person name="Klostermeier U.C."/>
            <person name="Beiko R.G."/>
            <person name="Rosenstiel P."/>
            <person name="Hippler M."/>
            <person name="Laroche J."/>
        </authorList>
    </citation>
    <scope>NUCLEOTIDE SEQUENCE [LARGE SCALE GENOMIC DNA]</scope>
    <source>
        <strain evidence="2 3">CCMP1005</strain>
    </source>
</reference>
<feature type="region of interest" description="Disordered" evidence="1">
    <location>
        <begin position="184"/>
        <end position="252"/>
    </location>
</feature>
<protein>
    <submittedName>
        <fullName evidence="2">Uncharacterized protein</fullName>
    </submittedName>
</protein>